<feature type="region of interest" description="Disordered" evidence="1">
    <location>
        <begin position="1"/>
        <end position="31"/>
    </location>
</feature>
<dbReference type="EMBL" id="JACNJZ010000074">
    <property type="protein sequence ID" value="MBC8317184.1"/>
    <property type="molecule type" value="Genomic_DNA"/>
</dbReference>
<evidence type="ECO:0000313" key="2">
    <source>
        <dbReference type="EMBL" id="MBC8317184.1"/>
    </source>
</evidence>
<evidence type="ECO:0000313" key="3">
    <source>
        <dbReference type="Proteomes" id="UP000614424"/>
    </source>
</evidence>
<feature type="compositionally biased region" description="Polar residues" evidence="1">
    <location>
        <begin position="13"/>
        <end position="31"/>
    </location>
</feature>
<comment type="caution">
    <text evidence="2">The sequence shown here is derived from an EMBL/GenBank/DDBJ whole genome shotgun (WGS) entry which is preliminary data.</text>
</comment>
<reference evidence="2 3" key="1">
    <citation type="submission" date="2020-08" db="EMBL/GenBank/DDBJ databases">
        <title>Bridging the membrane lipid divide: bacteria of the FCB group superphylum have the potential to synthesize archaeal ether lipids.</title>
        <authorList>
            <person name="Villanueva L."/>
            <person name="Von Meijenfeldt F.A.B."/>
            <person name="Westbye A.B."/>
            <person name="Yadav S."/>
            <person name="Hopmans E.C."/>
            <person name="Dutilh B.E."/>
            <person name="Sinninghe Damste J.S."/>
        </authorList>
    </citation>
    <scope>NUCLEOTIDE SEQUENCE [LARGE SCALE GENOMIC DNA]</scope>
    <source>
        <strain evidence="2">NIOZ-UU47</strain>
    </source>
</reference>
<evidence type="ECO:0000256" key="1">
    <source>
        <dbReference type="SAM" id="MobiDB-lite"/>
    </source>
</evidence>
<dbReference type="Proteomes" id="UP000614424">
    <property type="component" value="Unassembled WGS sequence"/>
</dbReference>
<sequence>MTKSHRGHELQSAIRNPQSAIRNPQSAIRNPQSAIRNPQWHNVLYFPFNFKLFPFLSYENNTGSLDVSHIICA</sequence>
<gene>
    <name evidence="2" type="ORF">H8E41_04710</name>
</gene>
<name>A0A8J6NDZ8_9BACT</name>
<dbReference type="AlphaFoldDB" id="A0A8J6NDZ8"/>
<proteinExistence type="predicted"/>
<accession>A0A8J6NDZ8</accession>
<protein>
    <submittedName>
        <fullName evidence="2">Uncharacterized protein</fullName>
    </submittedName>
</protein>
<organism evidence="2 3">
    <name type="scientific">Candidatus Desulfobia pelagia</name>
    <dbReference type="NCBI Taxonomy" id="2841692"/>
    <lineage>
        <taxon>Bacteria</taxon>
        <taxon>Pseudomonadati</taxon>
        <taxon>Thermodesulfobacteriota</taxon>
        <taxon>Desulfobulbia</taxon>
        <taxon>Desulfobulbales</taxon>
        <taxon>Desulfobulbaceae</taxon>
        <taxon>Candidatus Desulfobia</taxon>
    </lineage>
</organism>